<dbReference type="InterPro" id="IPR053106">
    <property type="entry name" value="Plant_Male-Germline_Reg_TFs"/>
</dbReference>
<keyword evidence="4" id="KW-0238">DNA-binding</keyword>
<evidence type="ECO:0000256" key="5">
    <source>
        <dbReference type="ARBA" id="ARBA00023163"/>
    </source>
</evidence>
<reference evidence="9 10" key="1">
    <citation type="journal article" date="2019" name="Sci. Rep.">
        <title>A high-quality genome of Eragrostis curvula grass provides insights into Poaceae evolution and supports new strategies to enhance forage quality.</title>
        <authorList>
            <person name="Carballo J."/>
            <person name="Santos B.A.C.M."/>
            <person name="Zappacosta D."/>
            <person name="Garbus I."/>
            <person name="Selva J.P."/>
            <person name="Gallo C.A."/>
            <person name="Diaz A."/>
            <person name="Albertini E."/>
            <person name="Caccamo M."/>
            <person name="Echenique V."/>
        </authorList>
    </citation>
    <scope>NUCLEOTIDE SEQUENCE [LARGE SCALE GENOMIC DNA]</scope>
    <source>
        <strain evidence="10">cv. Victoria</strain>
        <tissue evidence="9">Leaf</tissue>
    </source>
</reference>
<comment type="subcellular location">
    <subcellularLocation>
        <location evidence="1">Nucleus</location>
    </subcellularLocation>
</comment>
<dbReference type="Gene3D" id="1.10.10.60">
    <property type="entry name" value="Homeodomain-like"/>
    <property type="match status" value="1"/>
</dbReference>
<keyword evidence="2" id="KW-0677">Repeat</keyword>
<dbReference type="InterPro" id="IPR017930">
    <property type="entry name" value="Myb_dom"/>
</dbReference>
<dbReference type="PROSITE" id="PS51294">
    <property type="entry name" value="HTH_MYB"/>
    <property type="match status" value="1"/>
</dbReference>
<dbReference type="CDD" id="cd00167">
    <property type="entry name" value="SANT"/>
    <property type="match status" value="1"/>
</dbReference>
<organism evidence="9 10">
    <name type="scientific">Eragrostis curvula</name>
    <name type="common">weeping love grass</name>
    <dbReference type="NCBI Taxonomy" id="38414"/>
    <lineage>
        <taxon>Eukaryota</taxon>
        <taxon>Viridiplantae</taxon>
        <taxon>Streptophyta</taxon>
        <taxon>Embryophyta</taxon>
        <taxon>Tracheophyta</taxon>
        <taxon>Spermatophyta</taxon>
        <taxon>Magnoliopsida</taxon>
        <taxon>Liliopsida</taxon>
        <taxon>Poales</taxon>
        <taxon>Poaceae</taxon>
        <taxon>PACMAD clade</taxon>
        <taxon>Chloridoideae</taxon>
        <taxon>Eragrostideae</taxon>
        <taxon>Eragrostidinae</taxon>
        <taxon>Eragrostis</taxon>
    </lineage>
</organism>
<sequence>MAPRRRGGGDPLPAVRKGPWTPEEDAVLLAHVRDNGQNDWSTIHSRGLLQRTGKSCRLRYVNKLRPGLKKYISLLFCRDVGSFHLV</sequence>
<evidence type="ECO:0000313" key="10">
    <source>
        <dbReference type="Proteomes" id="UP000324897"/>
    </source>
</evidence>
<dbReference type="OrthoDB" id="2143914at2759"/>
<evidence type="ECO:0000259" key="8">
    <source>
        <dbReference type="PROSITE" id="PS51294"/>
    </source>
</evidence>
<feature type="domain" description="Myb-like" evidence="7">
    <location>
        <begin position="12"/>
        <end position="64"/>
    </location>
</feature>
<dbReference type="PROSITE" id="PS50090">
    <property type="entry name" value="MYB_LIKE"/>
    <property type="match status" value="1"/>
</dbReference>
<protein>
    <submittedName>
        <fullName evidence="9">Uncharacterized protein</fullName>
    </submittedName>
</protein>
<dbReference type="PANTHER" id="PTHR47996:SF3">
    <property type="entry name" value="TRANSCRIPTION FACTOR DUO1"/>
    <property type="match status" value="1"/>
</dbReference>
<dbReference type="SUPFAM" id="SSF46689">
    <property type="entry name" value="Homeodomain-like"/>
    <property type="match status" value="1"/>
</dbReference>
<evidence type="ECO:0000256" key="1">
    <source>
        <dbReference type="ARBA" id="ARBA00004123"/>
    </source>
</evidence>
<proteinExistence type="predicted"/>
<dbReference type="Proteomes" id="UP000324897">
    <property type="component" value="Unassembled WGS sequence"/>
</dbReference>
<dbReference type="InterPro" id="IPR001005">
    <property type="entry name" value="SANT/Myb"/>
</dbReference>
<dbReference type="Gramene" id="TVU05143">
    <property type="protein sequence ID" value="TVU05143"/>
    <property type="gene ID" value="EJB05_48295"/>
</dbReference>
<dbReference type="AlphaFoldDB" id="A0A5J9T1C5"/>
<keyword evidence="10" id="KW-1185">Reference proteome</keyword>
<dbReference type="PANTHER" id="PTHR47996">
    <property type="entry name" value="TRANSCRIPTION FACTOR DUO1"/>
    <property type="match status" value="1"/>
</dbReference>
<dbReference type="EMBL" id="RWGY01000051">
    <property type="protein sequence ID" value="TVU05143.1"/>
    <property type="molecule type" value="Genomic_DNA"/>
</dbReference>
<keyword evidence="6" id="KW-0539">Nucleus</keyword>
<dbReference type="Pfam" id="PF00249">
    <property type="entry name" value="Myb_DNA-binding"/>
    <property type="match status" value="1"/>
</dbReference>
<evidence type="ECO:0000256" key="4">
    <source>
        <dbReference type="ARBA" id="ARBA00023125"/>
    </source>
</evidence>
<dbReference type="FunFam" id="1.10.10.60:FF:000060">
    <property type="entry name" value="MYB transcription factor"/>
    <property type="match status" value="1"/>
</dbReference>
<feature type="non-terminal residue" evidence="9">
    <location>
        <position position="1"/>
    </location>
</feature>
<name>A0A5J9T1C5_9POAL</name>
<dbReference type="InterPro" id="IPR009057">
    <property type="entry name" value="Homeodomain-like_sf"/>
</dbReference>
<dbReference type="SMART" id="SM00717">
    <property type="entry name" value="SANT"/>
    <property type="match status" value="1"/>
</dbReference>
<dbReference type="GO" id="GO:0005634">
    <property type="term" value="C:nucleus"/>
    <property type="evidence" value="ECO:0007669"/>
    <property type="project" value="UniProtKB-SubCell"/>
</dbReference>
<keyword evidence="3" id="KW-0805">Transcription regulation</keyword>
<accession>A0A5J9T1C5</accession>
<keyword evidence="5" id="KW-0804">Transcription</keyword>
<evidence type="ECO:0000256" key="6">
    <source>
        <dbReference type="ARBA" id="ARBA00023242"/>
    </source>
</evidence>
<feature type="domain" description="HTH myb-type" evidence="8">
    <location>
        <begin position="12"/>
        <end position="68"/>
    </location>
</feature>
<comment type="caution">
    <text evidence="9">The sequence shown here is derived from an EMBL/GenBank/DDBJ whole genome shotgun (WGS) entry which is preliminary data.</text>
</comment>
<evidence type="ECO:0000256" key="2">
    <source>
        <dbReference type="ARBA" id="ARBA00022737"/>
    </source>
</evidence>
<evidence type="ECO:0000313" key="9">
    <source>
        <dbReference type="EMBL" id="TVU05143.1"/>
    </source>
</evidence>
<evidence type="ECO:0000259" key="7">
    <source>
        <dbReference type="PROSITE" id="PS50090"/>
    </source>
</evidence>
<dbReference type="GO" id="GO:0003677">
    <property type="term" value="F:DNA binding"/>
    <property type="evidence" value="ECO:0007669"/>
    <property type="project" value="UniProtKB-KW"/>
</dbReference>
<gene>
    <name evidence="9" type="ORF">EJB05_48295</name>
</gene>
<evidence type="ECO:0000256" key="3">
    <source>
        <dbReference type="ARBA" id="ARBA00023015"/>
    </source>
</evidence>